<dbReference type="EMBL" id="JAEUBD010001468">
    <property type="protein sequence ID" value="KAH3660747.1"/>
    <property type="molecule type" value="Genomic_DNA"/>
</dbReference>
<organism evidence="2 3">
    <name type="scientific">Ogataea polymorpha</name>
    <dbReference type="NCBI Taxonomy" id="460523"/>
    <lineage>
        <taxon>Eukaryota</taxon>
        <taxon>Fungi</taxon>
        <taxon>Dikarya</taxon>
        <taxon>Ascomycota</taxon>
        <taxon>Saccharomycotina</taxon>
        <taxon>Pichiomycetes</taxon>
        <taxon>Pichiales</taxon>
        <taxon>Pichiaceae</taxon>
        <taxon>Ogataea</taxon>
    </lineage>
</organism>
<evidence type="ECO:0000313" key="3">
    <source>
        <dbReference type="Proteomes" id="UP000788993"/>
    </source>
</evidence>
<reference evidence="2" key="2">
    <citation type="submission" date="2021-01" db="EMBL/GenBank/DDBJ databases">
        <authorList>
            <person name="Schikora-Tamarit M.A."/>
        </authorList>
    </citation>
    <scope>NUCLEOTIDE SEQUENCE</scope>
    <source>
        <strain evidence="2">NCAIM Y.01608</strain>
    </source>
</reference>
<feature type="compositionally biased region" description="Acidic residues" evidence="1">
    <location>
        <begin position="166"/>
        <end position="185"/>
    </location>
</feature>
<feature type="compositionally biased region" description="Low complexity" evidence="1">
    <location>
        <begin position="152"/>
        <end position="165"/>
    </location>
</feature>
<sequence>MVVAGDSIVVGLDSRNSWVDTVAAETELEYWAEPIGTVATFKTFAPFLSLNASNLSSVLNLTRYEGDCILPNVSNSGPTNVLSSKQIIDPSFKTRISPETPALITMLLSTRAVIVPMYSIGASGGMEKSSGNSSPSSSCSFLDLMGSADMSLSLSETSTSPSSSDSESELESELESEVDLLSDSE</sequence>
<evidence type="ECO:0000313" key="2">
    <source>
        <dbReference type="EMBL" id="KAH3660747.1"/>
    </source>
</evidence>
<feature type="region of interest" description="Disordered" evidence="1">
    <location>
        <begin position="152"/>
        <end position="185"/>
    </location>
</feature>
<accession>A0A9P8NWZ5</accession>
<proteinExistence type="predicted"/>
<dbReference type="Proteomes" id="UP000788993">
    <property type="component" value="Unassembled WGS sequence"/>
</dbReference>
<reference evidence="2" key="1">
    <citation type="journal article" date="2021" name="Open Biol.">
        <title>Shared evolutionary footprints suggest mitochondrial oxidative damage underlies multiple complex I losses in fungi.</title>
        <authorList>
            <person name="Schikora-Tamarit M.A."/>
            <person name="Marcet-Houben M."/>
            <person name="Nosek J."/>
            <person name="Gabaldon T."/>
        </authorList>
    </citation>
    <scope>NUCLEOTIDE SEQUENCE</scope>
    <source>
        <strain evidence="2">NCAIM Y.01608</strain>
    </source>
</reference>
<evidence type="ECO:0000256" key="1">
    <source>
        <dbReference type="SAM" id="MobiDB-lite"/>
    </source>
</evidence>
<comment type="caution">
    <text evidence="2">The sequence shown here is derived from an EMBL/GenBank/DDBJ whole genome shotgun (WGS) entry which is preliminary data.</text>
</comment>
<gene>
    <name evidence="2" type="ORF">OGATHE_005079</name>
</gene>
<keyword evidence="3" id="KW-1185">Reference proteome</keyword>
<dbReference type="AlphaFoldDB" id="A0A9P8NWZ5"/>
<name>A0A9P8NWZ5_9ASCO</name>
<protein>
    <submittedName>
        <fullName evidence="2">Uncharacterized protein</fullName>
    </submittedName>
</protein>